<keyword evidence="1" id="KW-0732">Signal</keyword>
<organism evidence="2 3">
    <name type="scientific">Venustampulla echinocandica</name>
    <dbReference type="NCBI Taxonomy" id="2656787"/>
    <lineage>
        <taxon>Eukaryota</taxon>
        <taxon>Fungi</taxon>
        <taxon>Dikarya</taxon>
        <taxon>Ascomycota</taxon>
        <taxon>Pezizomycotina</taxon>
        <taxon>Leotiomycetes</taxon>
        <taxon>Helotiales</taxon>
        <taxon>Pleuroascaceae</taxon>
        <taxon>Venustampulla</taxon>
    </lineage>
</organism>
<dbReference type="RefSeq" id="XP_031868052.1">
    <property type="nucleotide sequence ID" value="XM_032015783.1"/>
</dbReference>
<gene>
    <name evidence="2" type="ORF">BP5553_07160</name>
</gene>
<comment type="caution">
    <text evidence="2">The sequence shown here is derived from an EMBL/GenBank/DDBJ whole genome shotgun (WGS) entry which is preliminary data.</text>
</comment>
<feature type="signal peptide" evidence="1">
    <location>
        <begin position="1"/>
        <end position="24"/>
    </location>
</feature>
<proteinExistence type="predicted"/>
<reference evidence="2 3" key="1">
    <citation type="journal article" date="2018" name="IMA Fungus">
        <title>IMA Genome-F 9: Draft genome sequence of Annulohypoxylon stygium, Aspergillus mulundensis, Berkeleyomyces basicola (syn. Thielaviopsis basicola), Ceratocystis smalleyi, two Cercospora beticola strains, Coleophoma cylindrospora, Fusarium fracticaudum, Phialophora cf. hyalina, and Morchella septimelata.</title>
        <authorList>
            <person name="Wingfield B.D."/>
            <person name="Bills G.F."/>
            <person name="Dong Y."/>
            <person name="Huang W."/>
            <person name="Nel W.J."/>
            <person name="Swalarsk-Parry B.S."/>
            <person name="Vaghefi N."/>
            <person name="Wilken P.M."/>
            <person name="An Z."/>
            <person name="de Beer Z.W."/>
            <person name="De Vos L."/>
            <person name="Chen L."/>
            <person name="Duong T.A."/>
            <person name="Gao Y."/>
            <person name="Hammerbacher A."/>
            <person name="Kikkert J.R."/>
            <person name="Li Y."/>
            <person name="Li H."/>
            <person name="Li K."/>
            <person name="Li Q."/>
            <person name="Liu X."/>
            <person name="Ma X."/>
            <person name="Naidoo K."/>
            <person name="Pethybridge S.J."/>
            <person name="Sun J."/>
            <person name="Steenkamp E.T."/>
            <person name="van der Nest M.A."/>
            <person name="van Wyk S."/>
            <person name="Wingfield M.J."/>
            <person name="Xiong C."/>
            <person name="Yue Q."/>
            <person name="Zhang X."/>
        </authorList>
    </citation>
    <scope>NUCLEOTIDE SEQUENCE [LARGE SCALE GENOMIC DNA]</scope>
    <source>
        <strain evidence="2 3">BP 5553</strain>
    </source>
</reference>
<protein>
    <submittedName>
        <fullName evidence="2">Uncharacterized protein</fullName>
    </submittedName>
</protein>
<evidence type="ECO:0000256" key="1">
    <source>
        <dbReference type="SAM" id="SignalP"/>
    </source>
</evidence>
<dbReference type="GeneID" id="43600009"/>
<name>A0A370TIN8_9HELO</name>
<dbReference type="OrthoDB" id="3453920at2759"/>
<feature type="chain" id="PRO_5016571863" evidence="1">
    <location>
        <begin position="25"/>
        <end position="157"/>
    </location>
</feature>
<evidence type="ECO:0000313" key="2">
    <source>
        <dbReference type="EMBL" id="RDL35229.1"/>
    </source>
</evidence>
<keyword evidence="3" id="KW-1185">Reference proteome</keyword>
<dbReference type="EMBL" id="NPIC01000006">
    <property type="protein sequence ID" value="RDL35229.1"/>
    <property type="molecule type" value="Genomic_DNA"/>
</dbReference>
<sequence length="157" mass="16957">MHTSLTSLPLLLAATLLISPSILAHPTSSITGRAPLHPCSVFIQRWYSGSFDTAYYSAGLTPDGQVPNANFWNQESVDSGWEGGELVPWQVGSNTLHITNVANPVNNSPQDPGKLSFVWGNQQWDTFSPGNPCFVKPVGTWEGAGATTYACNFQCDK</sequence>
<evidence type="ECO:0000313" key="3">
    <source>
        <dbReference type="Proteomes" id="UP000254866"/>
    </source>
</evidence>
<dbReference type="AlphaFoldDB" id="A0A370TIN8"/>
<dbReference type="Proteomes" id="UP000254866">
    <property type="component" value="Unassembled WGS sequence"/>
</dbReference>
<accession>A0A370TIN8</accession>